<dbReference type="EMBL" id="CP028923">
    <property type="protein sequence ID" value="QCK15634.1"/>
    <property type="molecule type" value="Genomic_DNA"/>
</dbReference>
<sequence>MSCNRREPNDIERKITESIRLSINERNYDLIKPYLSKDFHFEGSDINTSFTSLYSYLNFKLSASISKIDVNYVKDINDSLVFIKGVKHYENYDSDDLEITYKLTNEGAKITKINRIRPHKFPVITRASYKNEEIFGDDPVNNIENLNVLDNSTADSISNVGYTIYYDKELKNESELSLILFEHLDSLLTNKFKINNIERENLFLTTINSNNTVIIGKNRDIPWTMGLYESDSINNVNLTSKIGHTFSHEIIEGTLVQKYNLKGYKFRWFRDGLSEYIAYEYCKIIAPKEAESYFIDKRLTAASRFAKNGNLLDWRANGPIEHVDKGKLYGSEFIYYNEVGQYGRAFKFFKDLFENNDESLIKILKEIEEREDISNEELLEIMSEITNKNITKLISNY</sequence>
<accession>A0A4D7K490</accession>
<dbReference type="Proteomes" id="UP000298616">
    <property type="component" value="Chromosome"/>
</dbReference>
<dbReference type="KEGG" id="fpf:DCC35_13215"/>
<protein>
    <submittedName>
        <fullName evidence="1">Uncharacterized protein</fullName>
    </submittedName>
</protein>
<evidence type="ECO:0000313" key="1">
    <source>
        <dbReference type="EMBL" id="QCK15634.1"/>
    </source>
</evidence>
<proteinExistence type="predicted"/>
<dbReference type="AlphaFoldDB" id="A0A4D7K490"/>
<name>A0A4D7K490_9BACT</name>
<evidence type="ECO:0000313" key="2">
    <source>
        <dbReference type="Proteomes" id="UP000298616"/>
    </source>
</evidence>
<gene>
    <name evidence="1" type="ORF">DCC35_13215</name>
</gene>
<organism evidence="1 2">
    <name type="scientific">Mangrovivirga cuniculi</name>
    <dbReference type="NCBI Taxonomy" id="2715131"/>
    <lineage>
        <taxon>Bacteria</taxon>
        <taxon>Pseudomonadati</taxon>
        <taxon>Bacteroidota</taxon>
        <taxon>Cytophagia</taxon>
        <taxon>Cytophagales</taxon>
        <taxon>Mangrovivirgaceae</taxon>
        <taxon>Mangrovivirga</taxon>
    </lineage>
</organism>
<keyword evidence="2" id="KW-1185">Reference proteome</keyword>
<reference evidence="1 2" key="1">
    <citation type="submission" date="2018-04" db="EMBL/GenBank/DDBJ databases">
        <title>Complete genome uncultured novel isolate.</title>
        <authorList>
            <person name="Merlino G."/>
        </authorList>
    </citation>
    <scope>NUCLEOTIDE SEQUENCE [LARGE SCALE GENOMIC DNA]</scope>
    <source>
        <strain evidence="2">R1DC9</strain>
    </source>
</reference>